<sequence>MARALHGDWTRLTDVHENARLRSLMMARRLSSLTVAGEGETGEKEEDKYGVQCFTFQSEELSRVVCRAAGVKAQRYFIQVIPRALRQHHFGVAQLPASEPCPSGRYVTFQSSAEVVTRREACNTLCGMVVEHLRAAGNLTAGAFLREIARCLAGGKVRLAPADRHALPLAVMRAANYFHRMDAATTTRIALSIPSQHLMAHPEALESSVNALVLGGQWQRAIALVARTSRPYPDSFAVVAYGAPSSVARRALNILQKDHVSSNWVLLLQDLLQGDIRLAQDELIQASSGGKSHFDEKQMLWRRRVLGACSALLHSAESMQHVVRASNISSFCALDVDEHGLQRLLPLLSWNQALTALTDLMERGEVVEEHWSLLLCTKPSIPLDAVQKIASWFPHSFLLHSVFLHQRAIVRGDLVTAIKALARYHALVVTEYKRSPTYLRPFVAFLKNVLHHFDDEAWRKFQVWPIARRVFNQVVEDSKFVYLGRQGRKSIPSPLREESPLAALFIVGFLYRQLSRALQVPVPAAIVSRLLRVAALHTSDSQTALYFFKCLHKPNDVERSLLVFALRDSEDAMTLLLNTGKFIQPRPDQVLLWSDPGLGGGRWLEALTLLSQSPVSQERLAKLCANWTWEESLRALKLLQRTHGDSAAARPYVALVEAAQKLNSKSV</sequence>
<dbReference type="GeneID" id="40331907"/>
<keyword evidence="2" id="KW-1185">Reference proteome</keyword>
<protein>
    <submittedName>
        <fullName evidence="1">Uncharacterized protein</fullName>
    </submittedName>
</protein>
<evidence type="ECO:0000313" key="2">
    <source>
        <dbReference type="Proteomes" id="UP000283634"/>
    </source>
</evidence>
<reference evidence="1 2" key="1">
    <citation type="journal article" date="2018" name="BMC Genomics">
        <title>Genomic comparison of Trypanosoma conorhini and Trypanosoma rangeli to Trypanosoma cruzi strains of high and low virulence.</title>
        <authorList>
            <person name="Bradwell K.R."/>
            <person name="Koparde V.N."/>
            <person name="Matveyev A.V."/>
            <person name="Serrano M.G."/>
            <person name="Alves J.M."/>
            <person name="Parikh H."/>
            <person name="Huang B."/>
            <person name="Lee V."/>
            <person name="Espinosa-Alvarez O."/>
            <person name="Ortiz P.A."/>
            <person name="Costa-Martins A.G."/>
            <person name="Teixeira M.M."/>
            <person name="Buck G.A."/>
        </authorList>
    </citation>
    <scope>NUCLEOTIDE SEQUENCE [LARGE SCALE GENOMIC DNA]</scope>
    <source>
        <strain evidence="1 2">AM80</strain>
    </source>
</reference>
<dbReference type="OrthoDB" id="272744at2759"/>
<dbReference type="Proteomes" id="UP000283634">
    <property type="component" value="Unassembled WGS sequence"/>
</dbReference>
<proteinExistence type="predicted"/>
<dbReference type="RefSeq" id="XP_029235389.1">
    <property type="nucleotide sequence ID" value="XM_029384740.1"/>
</dbReference>
<organism evidence="1 2">
    <name type="scientific">Trypanosoma rangeli</name>
    <dbReference type="NCBI Taxonomy" id="5698"/>
    <lineage>
        <taxon>Eukaryota</taxon>
        <taxon>Discoba</taxon>
        <taxon>Euglenozoa</taxon>
        <taxon>Kinetoplastea</taxon>
        <taxon>Metakinetoplastina</taxon>
        <taxon>Trypanosomatida</taxon>
        <taxon>Trypanosomatidae</taxon>
        <taxon>Trypanosoma</taxon>
        <taxon>Herpetosoma</taxon>
    </lineage>
</organism>
<dbReference type="EMBL" id="MKGL01000364">
    <property type="protein sequence ID" value="RNE99786.1"/>
    <property type="molecule type" value="Genomic_DNA"/>
</dbReference>
<gene>
    <name evidence="1" type="ORF">TraAM80_07974</name>
</gene>
<name>A0A3R7LM99_TRYRA</name>
<dbReference type="AlphaFoldDB" id="A0A3R7LM99"/>
<comment type="caution">
    <text evidence="1">The sequence shown here is derived from an EMBL/GenBank/DDBJ whole genome shotgun (WGS) entry which is preliminary data.</text>
</comment>
<accession>A0A3R7LM99</accession>
<evidence type="ECO:0000313" key="1">
    <source>
        <dbReference type="EMBL" id="RNE99786.1"/>
    </source>
</evidence>